<accession>A0ABD3M2U6</accession>
<comment type="caution">
    <text evidence="2">The sequence shown here is derived from an EMBL/GenBank/DDBJ whole genome shotgun (WGS) entry which is preliminary data.</text>
</comment>
<feature type="compositionally biased region" description="Low complexity" evidence="1">
    <location>
        <begin position="29"/>
        <end position="39"/>
    </location>
</feature>
<evidence type="ECO:0000313" key="2">
    <source>
        <dbReference type="EMBL" id="KAL3757937.1"/>
    </source>
</evidence>
<feature type="region of interest" description="Disordered" evidence="1">
    <location>
        <begin position="418"/>
        <end position="505"/>
    </location>
</feature>
<sequence length="643" mass="70963">MSDTAEKIPDEAAFTAEADANADVEVDVDVSSTTTASSEIAPDVIADEEKTATYLNIDETNRVVDREQEEEGMEDLGPPPPKCPIDYSNLDETPYEHNFVPGDHIIRWDMLPILWPIQIHGIVLEVSEDKSEVTICDFGITSVKNDADDKKIAKFNEAIKEECEGSVDGSATKKEVGKQESKKKEKKKQRLNVIKLTKWSDLKKWSKVNYEVSLLTAGGKGGAALEKGLKSLGKHTENAWKQTENAWSSMTKSFIKKEDVSKNNDSPKEDKKMWRSVRCDVDDRGYCCHHPEIQLRRQKEDGEWTVVRKKCPMCIKEDCPVMLGEESQNALDSSPVEKMSNTAITEAGVVQEVSIPTIGIISDSAVSERDASKSIADDGNDTDGGVRDVGSGTDLVPDVTADEPKTLAQQIAAANEVESNRKIIKGGPPSPERKSKRVDKQTPWHSSLVKSFTNMFPQKNEKGSFPGESSTSKVPPTRDAKQTKSVEQEGRGVANSTKQRKTMENLPRSDPTVLVLARTRFILEHGENVLPPYHIINSNSECIAVWCKTGRWSTFQASVFLHSSAIGYAKSATAATIGAAAMNPWLIPAVATVGLAAVGTPWLFLKVANDKWNEATMELTEKFWMQAGHEVFVECIEKWSNCD</sequence>
<name>A0ABD3M2U6_9STRA</name>
<organism evidence="2 3">
    <name type="scientific">Discostella pseudostelligera</name>
    <dbReference type="NCBI Taxonomy" id="259834"/>
    <lineage>
        <taxon>Eukaryota</taxon>
        <taxon>Sar</taxon>
        <taxon>Stramenopiles</taxon>
        <taxon>Ochrophyta</taxon>
        <taxon>Bacillariophyta</taxon>
        <taxon>Coscinodiscophyceae</taxon>
        <taxon>Thalassiosirophycidae</taxon>
        <taxon>Stephanodiscales</taxon>
        <taxon>Stephanodiscaceae</taxon>
        <taxon>Discostella</taxon>
    </lineage>
</organism>
<evidence type="ECO:0000256" key="1">
    <source>
        <dbReference type="SAM" id="MobiDB-lite"/>
    </source>
</evidence>
<feature type="region of interest" description="Disordered" evidence="1">
    <location>
        <begin position="367"/>
        <end position="394"/>
    </location>
</feature>
<dbReference type="EMBL" id="JALLBG020000247">
    <property type="protein sequence ID" value="KAL3757937.1"/>
    <property type="molecule type" value="Genomic_DNA"/>
</dbReference>
<feature type="compositionally biased region" description="Basic and acidic residues" evidence="1">
    <location>
        <begin position="1"/>
        <end position="10"/>
    </location>
</feature>
<gene>
    <name evidence="2" type="ORF">ACHAWU_002857</name>
</gene>
<keyword evidence="3" id="KW-1185">Reference proteome</keyword>
<protein>
    <submittedName>
        <fullName evidence="2">Uncharacterized protein</fullName>
    </submittedName>
</protein>
<dbReference type="AlphaFoldDB" id="A0ABD3M2U6"/>
<feature type="region of interest" description="Disordered" evidence="1">
    <location>
        <begin position="1"/>
        <end position="44"/>
    </location>
</feature>
<evidence type="ECO:0000313" key="3">
    <source>
        <dbReference type="Proteomes" id="UP001530293"/>
    </source>
</evidence>
<feature type="compositionally biased region" description="Basic and acidic residues" evidence="1">
    <location>
        <begin position="476"/>
        <end position="490"/>
    </location>
</feature>
<proteinExistence type="predicted"/>
<feature type="compositionally biased region" description="Polar residues" evidence="1">
    <location>
        <begin position="443"/>
        <end position="457"/>
    </location>
</feature>
<feature type="compositionally biased region" description="Basic and acidic residues" evidence="1">
    <location>
        <begin position="367"/>
        <end position="376"/>
    </location>
</feature>
<dbReference type="Proteomes" id="UP001530293">
    <property type="component" value="Unassembled WGS sequence"/>
</dbReference>
<reference evidence="2 3" key="1">
    <citation type="submission" date="2024-10" db="EMBL/GenBank/DDBJ databases">
        <title>Updated reference genomes for cyclostephanoid diatoms.</title>
        <authorList>
            <person name="Roberts W.R."/>
            <person name="Alverson A.J."/>
        </authorList>
    </citation>
    <scope>NUCLEOTIDE SEQUENCE [LARGE SCALE GENOMIC DNA]</scope>
    <source>
        <strain evidence="2 3">AJA232-27</strain>
    </source>
</reference>